<dbReference type="InterPro" id="IPR003594">
    <property type="entry name" value="HATPase_dom"/>
</dbReference>
<comment type="caution">
    <text evidence="11">The sequence shown here is derived from an EMBL/GenBank/DDBJ whole genome shotgun (WGS) entry which is preliminary data.</text>
</comment>
<dbReference type="Proteomes" id="UP001519363">
    <property type="component" value="Unassembled WGS sequence"/>
</dbReference>
<dbReference type="InterPro" id="IPR050482">
    <property type="entry name" value="Sensor_HK_TwoCompSys"/>
</dbReference>
<keyword evidence="7" id="KW-0067">ATP-binding</keyword>
<keyword evidence="12" id="KW-1185">Reference proteome</keyword>
<dbReference type="SMART" id="SM00387">
    <property type="entry name" value="HATPase_c"/>
    <property type="match status" value="1"/>
</dbReference>
<feature type="domain" description="Histidine kinase/HSP90-like ATPase" evidence="10">
    <location>
        <begin position="304"/>
        <end position="392"/>
    </location>
</feature>
<dbReference type="Gene3D" id="1.20.5.1930">
    <property type="match status" value="1"/>
</dbReference>
<dbReference type="CDD" id="cd16917">
    <property type="entry name" value="HATPase_UhpB-NarQ-NarX-like"/>
    <property type="match status" value="1"/>
</dbReference>
<organism evidence="11 12">
    <name type="scientific">Crossiella equi</name>
    <dbReference type="NCBI Taxonomy" id="130796"/>
    <lineage>
        <taxon>Bacteria</taxon>
        <taxon>Bacillati</taxon>
        <taxon>Actinomycetota</taxon>
        <taxon>Actinomycetes</taxon>
        <taxon>Pseudonocardiales</taxon>
        <taxon>Pseudonocardiaceae</taxon>
        <taxon>Crossiella</taxon>
    </lineage>
</organism>
<evidence type="ECO:0000256" key="4">
    <source>
        <dbReference type="ARBA" id="ARBA00022679"/>
    </source>
</evidence>
<evidence type="ECO:0000256" key="6">
    <source>
        <dbReference type="ARBA" id="ARBA00022777"/>
    </source>
</evidence>
<dbReference type="EC" id="2.7.13.3" evidence="2"/>
<dbReference type="PANTHER" id="PTHR24421">
    <property type="entry name" value="NITRATE/NITRITE SENSOR PROTEIN NARX-RELATED"/>
    <property type="match status" value="1"/>
</dbReference>
<dbReference type="PANTHER" id="PTHR24421:SF10">
    <property type="entry name" value="NITRATE_NITRITE SENSOR PROTEIN NARQ"/>
    <property type="match status" value="1"/>
</dbReference>
<proteinExistence type="predicted"/>
<name>A0ABS5ABK8_9PSEU</name>
<evidence type="ECO:0000256" key="8">
    <source>
        <dbReference type="ARBA" id="ARBA00023012"/>
    </source>
</evidence>
<evidence type="ECO:0000313" key="12">
    <source>
        <dbReference type="Proteomes" id="UP001519363"/>
    </source>
</evidence>
<keyword evidence="9" id="KW-0812">Transmembrane</keyword>
<keyword evidence="8" id="KW-0902">Two-component regulatory system</keyword>
<keyword evidence="5" id="KW-0547">Nucleotide-binding</keyword>
<evidence type="ECO:0000256" key="5">
    <source>
        <dbReference type="ARBA" id="ARBA00022741"/>
    </source>
</evidence>
<dbReference type="Pfam" id="PF07730">
    <property type="entry name" value="HisKA_3"/>
    <property type="match status" value="1"/>
</dbReference>
<dbReference type="EMBL" id="JAGIOO010000001">
    <property type="protein sequence ID" value="MBP2473974.1"/>
    <property type="molecule type" value="Genomic_DNA"/>
</dbReference>
<feature type="transmembrane region" description="Helical" evidence="9">
    <location>
        <begin position="104"/>
        <end position="123"/>
    </location>
</feature>
<keyword evidence="4" id="KW-0808">Transferase</keyword>
<evidence type="ECO:0000256" key="9">
    <source>
        <dbReference type="SAM" id="Phobius"/>
    </source>
</evidence>
<keyword evidence="9" id="KW-0472">Membrane</keyword>
<gene>
    <name evidence="11" type="ORF">JOF53_002846</name>
</gene>
<dbReference type="SUPFAM" id="SSF55874">
    <property type="entry name" value="ATPase domain of HSP90 chaperone/DNA topoisomerase II/histidine kinase"/>
    <property type="match status" value="1"/>
</dbReference>
<dbReference type="InterPro" id="IPR036890">
    <property type="entry name" value="HATPase_C_sf"/>
</dbReference>
<sequence length="392" mass="41762">MPPPPLLRESLLGLAGLALGALTALVELAYLLCAAALLLPVAVWPRARTPVLARLGRGARALAAWELRRVVRFHNGAGSTSGELARTWAYLACRVPVGLAAGTILLLLVYGVATVVLMLGAWFKGGSILNSNPDAGRVSTGTILTMSLPGLVLLYLALQGLYTLSTVERALVTRFLGPSPAELRQRIEDLSTSRAGIVAAVDEERRRIERALHDGVQQRLVALGLLLGRARRGTDPARANLLLAQAHEESQDILTDLREVAWRIYPTALDNLGLRDAIARAVDHTPLPADLDLTLHPDDRPPPEVETAAYFIISEALTNTTKHANATHLSIQVTQTPTALALRITDNGKGGATPTGTGLSGLHRRVAAMDGTFHLTSPPGHGTTITAHLPYP</sequence>
<comment type="catalytic activity">
    <reaction evidence="1">
        <text>ATP + protein L-histidine = ADP + protein N-phospho-L-histidine.</text>
        <dbReference type="EC" id="2.7.13.3"/>
    </reaction>
</comment>
<dbReference type="Pfam" id="PF02518">
    <property type="entry name" value="HATPase_c"/>
    <property type="match status" value="1"/>
</dbReference>
<dbReference type="RefSeq" id="WP_209706939.1">
    <property type="nucleotide sequence ID" value="NZ_JAGIOO010000001.1"/>
</dbReference>
<protein>
    <recommendedName>
        <fullName evidence="2">histidine kinase</fullName>
        <ecNumber evidence="2">2.7.13.3</ecNumber>
    </recommendedName>
</protein>
<evidence type="ECO:0000256" key="1">
    <source>
        <dbReference type="ARBA" id="ARBA00000085"/>
    </source>
</evidence>
<feature type="transmembrane region" description="Helical" evidence="9">
    <location>
        <begin position="143"/>
        <end position="164"/>
    </location>
</feature>
<evidence type="ECO:0000256" key="3">
    <source>
        <dbReference type="ARBA" id="ARBA00022553"/>
    </source>
</evidence>
<dbReference type="Gene3D" id="3.30.565.10">
    <property type="entry name" value="Histidine kinase-like ATPase, C-terminal domain"/>
    <property type="match status" value="1"/>
</dbReference>
<keyword evidence="3" id="KW-0597">Phosphoprotein</keyword>
<evidence type="ECO:0000256" key="7">
    <source>
        <dbReference type="ARBA" id="ARBA00022840"/>
    </source>
</evidence>
<evidence type="ECO:0000313" key="11">
    <source>
        <dbReference type="EMBL" id="MBP2473974.1"/>
    </source>
</evidence>
<evidence type="ECO:0000259" key="10">
    <source>
        <dbReference type="SMART" id="SM00387"/>
    </source>
</evidence>
<keyword evidence="6 11" id="KW-0418">Kinase</keyword>
<dbReference type="GO" id="GO:0016301">
    <property type="term" value="F:kinase activity"/>
    <property type="evidence" value="ECO:0007669"/>
    <property type="project" value="UniProtKB-KW"/>
</dbReference>
<accession>A0ABS5ABK8</accession>
<evidence type="ECO:0000256" key="2">
    <source>
        <dbReference type="ARBA" id="ARBA00012438"/>
    </source>
</evidence>
<dbReference type="InterPro" id="IPR011712">
    <property type="entry name" value="Sig_transdc_His_kin_sub3_dim/P"/>
</dbReference>
<feature type="transmembrane region" description="Helical" evidence="9">
    <location>
        <begin position="12"/>
        <end position="39"/>
    </location>
</feature>
<keyword evidence="9" id="KW-1133">Transmembrane helix</keyword>
<reference evidence="11 12" key="1">
    <citation type="submission" date="2021-03" db="EMBL/GenBank/DDBJ databases">
        <title>Sequencing the genomes of 1000 actinobacteria strains.</title>
        <authorList>
            <person name="Klenk H.-P."/>
        </authorList>
    </citation>
    <scope>NUCLEOTIDE SEQUENCE [LARGE SCALE GENOMIC DNA]</scope>
    <source>
        <strain evidence="11 12">DSM 44580</strain>
    </source>
</reference>